<dbReference type="EC" id="2.7.7.6" evidence="1"/>
<dbReference type="InterPro" id="IPR007066">
    <property type="entry name" value="RNA_pol_Rpb1_3"/>
</dbReference>
<dbReference type="GO" id="GO:0005665">
    <property type="term" value="C:RNA polymerase II, core complex"/>
    <property type="evidence" value="ECO:0007669"/>
    <property type="project" value="TreeGrafter"/>
</dbReference>
<evidence type="ECO:0000256" key="3">
    <source>
        <dbReference type="ARBA" id="ARBA00022679"/>
    </source>
</evidence>
<dbReference type="GO" id="GO:0003677">
    <property type="term" value="F:DNA binding"/>
    <property type="evidence" value="ECO:0007669"/>
    <property type="project" value="InterPro"/>
</dbReference>
<evidence type="ECO:0000256" key="5">
    <source>
        <dbReference type="ARBA" id="ARBA00023163"/>
    </source>
</evidence>
<keyword evidence="2" id="KW-0240">DNA-directed RNA polymerase</keyword>
<feature type="domain" description="RNA polymerase Rpb1" evidence="8">
    <location>
        <begin position="390"/>
        <end position="569"/>
    </location>
</feature>
<keyword evidence="5" id="KW-0804">Transcription</keyword>
<dbReference type="InterPro" id="IPR038593">
    <property type="entry name" value="RNA_pol_Rpb1_7_sf"/>
</dbReference>
<dbReference type="Gene3D" id="1.10.274.100">
    <property type="entry name" value="RNA polymerase Rpb1, domain 3"/>
    <property type="match status" value="1"/>
</dbReference>
<dbReference type="PANTHER" id="PTHR19376:SF37">
    <property type="entry name" value="DNA-DIRECTED RNA POLYMERASE II SUBUNIT RPB1"/>
    <property type="match status" value="1"/>
</dbReference>
<evidence type="ECO:0000259" key="6">
    <source>
        <dbReference type="Pfam" id="PF04983"/>
    </source>
</evidence>
<sequence length="1044" mass="118283">MTLESVVELRMIASVPTQIVSPQASKPVMSMVQDSLLGTYLLSQSQSLTLEEMTRLMCAVSAFSENLPPPAQPGPDPRWTGSQLISLFLPNISYKKKSPDGTKTLVEIAGGQLSSGGILDSNQVGKKNGSLFHITWNDYGPGAARDLFNGFTFTSNTWLQIQGFSCGISDCVIPSAMLDKVHTAIAEARGKASEAIQNAKMGTLPKGENAFTYKKDFPKKIIEIMNKCRKNVEDFTAKGIKPYQSCDQIRQTGEIYNSIDTMVRCGSKGNKSNMCQIVGMMGQLEIEGSWIDNQLQGRTLPHFHKNDLRPEAHGFVEDSFMTGLSPIEYWEHAQEGRIGVITKAIKTAETGYLQRKFIKALEDVRVCYDGTVRNANNMIIQTIYGNDGFDASYLETQDMFFLNYNRERLCFKFQHLPTDDLMAHLTPEAQIQFNSHSPAEREAVFKAEMDQLLQYYQYLKEQVPTTYWQPDTRAPVHFKRLIQNAINQFGLAQAVKSDLDPIYAIQQIQKLHERFIVDPRAQVNYVSTILINSLMAIYLASKPLIYEYKMSRMAFDHLVETIYLHFLKALINPGENAGIVAAQSMGEPTTQMALNAFHHTGQGSKANVTRGVPRLKELLSLSRNPKTPSLTIYVVDEYFIQKFDNEANVKSIKQTNSDRIEAIGADIEYTILRDLLLSTEIFYDEDDHHTCIPEDQEFVESYYALLPDIDPINSRQVSQFKWLLRMEFDREAIMRKRIPMYLIENKLNEFLEGQTDQLDHSVIVSDDNAQKLICRIKLKSVSDEFADPINYLRELETHMLLIKIKGIEGIEHCLVNTGKKEIVMSDGSVISPFDMDQKAYDEAQKHYNNLLYMLDTDGSNLLEVLSLPNIDTYRTVSNDVWEIYQLYGVEAARRCIINEINRLFEENETYIQERHVSLLVDVMTNQGTLVSVDRHGVNKSESGPLHRASFEETTTQLTNASIFSEVDLMTGVSGNVMFGQFIPTGTNAFRISLDLDKIKRQVPPKQTVSLPTIKARETIDLTDFCGDDQFDFTFKPRRVPIIST</sequence>
<dbReference type="Gene3D" id="1.10.132.30">
    <property type="match status" value="1"/>
</dbReference>
<dbReference type="EMBL" id="MN739179">
    <property type="protein sequence ID" value="QHS92414.1"/>
    <property type="molecule type" value="Genomic_DNA"/>
</dbReference>
<dbReference type="Pfam" id="PF04998">
    <property type="entry name" value="RNA_pol_Rpb1_5"/>
    <property type="match status" value="1"/>
</dbReference>
<evidence type="ECO:0000259" key="8">
    <source>
        <dbReference type="Pfam" id="PF04992"/>
    </source>
</evidence>
<dbReference type="Gene3D" id="3.30.1360.140">
    <property type="match status" value="1"/>
</dbReference>
<evidence type="ECO:0000256" key="1">
    <source>
        <dbReference type="ARBA" id="ARBA00012418"/>
    </source>
</evidence>
<dbReference type="InterPro" id="IPR038120">
    <property type="entry name" value="Rpb1_funnel_sf"/>
</dbReference>
<feature type="domain" description="RNA polymerase Rpb1" evidence="10">
    <location>
        <begin position="219"/>
        <end position="316"/>
    </location>
</feature>
<evidence type="ECO:0000259" key="7">
    <source>
        <dbReference type="Pfam" id="PF04990"/>
    </source>
</evidence>
<dbReference type="SUPFAM" id="SSF64484">
    <property type="entry name" value="beta and beta-prime subunits of DNA dependent RNA-polymerase"/>
    <property type="match status" value="1"/>
</dbReference>
<dbReference type="Pfam" id="PF05000">
    <property type="entry name" value="RNA_pol_Rpb1_4"/>
    <property type="match status" value="1"/>
</dbReference>
<organism evidence="11">
    <name type="scientific">viral metagenome</name>
    <dbReference type="NCBI Taxonomy" id="1070528"/>
    <lineage>
        <taxon>unclassified sequences</taxon>
        <taxon>metagenomes</taxon>
        <taxon>organismal metagenomes</taxon>
    </lineage>
</organism>
<dbReference type="Pfam" id="PF04990">
    <property type="entry name" value="RNA_pol_Rpb1_7"/>
    <property type="match status" value="1"/>
</dbReference>
<protein>
    <recommendedName>
        <fullName evidence="1">DNA-directed RNA polymerase</fullName>
        <ecNumber evidence="1">2.7.7.6</ecNumber>
    </recommendedName>
</protein>
<feature type="domain" description="RNA polymerase Rpb1" evidence="7">
    <location>
        <begin position="670"/>
        <end position="800"/>
    </location>
</feature>
<dbReference type="InterPro" id="IPR042102">
    <property type="entry name" value="RNA_pol_Rpb1_3_sf"/>
</dbReference>
<dbReference type="GO" id="GO:0006351">
    <property type="term" value="P:DNA-templated transcription"/>
    <property type="evidence" value="ECO:0007669"/>
    <property type="project" value="InterPro"/>
</dbReference>
<dbReference type="InterPro" id="IPR007073">
    <property type="entry name" value="RNA_pol_Rpb1_7"/>
</dbReference>
<dbReference type="Gene3D" id="6.10.250.2940">
    <property type="match status" value="1"/>
</dbReference>
<proteinExistence type="predicted"/>
<accession>A0A6C0BL64</accession>
<feature type="domain" description="RNA polymerase Rpb1" evidence="9">
    <location>
        <begin position="323"/>
        <end position="943"/>
    </location>
</feature>
<dbReference type="Pfam" id="PF04983">
    <property type="entry name" value="RNA_pol_Rpb1_3"/>
    <property type="match status" value="1"/>
</dbReference>
<dbReference type="InterPro" id="IPR007083">
    <property type="entry name" value="RNA_pol_Rpb1_4"/>
</dbReference>
<dbReference type="GO" id="GO:0003899">
    <property type="term" value="F:DNA-directed RNA polymerase activity"/>
    <property type="evidence" value="ECO:0007669"/>
    <property type="project" value="UniProtKB-EC"/>
</dbReference>
<evidence type="ECO:0000259" key="10">
    <source>
        <dbReference type="Pfam" id="PF05000"/>
    </source>
</evidence>
<dbReference type="PANTHER" id="PTHR19376">
    <property type="entry name" value="DNA-DIRECTED RNA POLYMERASE"/>
    <property type="match status" value="1"/>
</dbReference>
<dbReference type="AlphaFoldDB" id="A0A6C0BL64"/>
<dbReference type="InterPro" id="IPR007075">
    <property type="entry name" value="RNA_pol_Rpb1_6"/>
</dbReference>
<evidence type="ECO:0000256" key="4">
    <source>
        <dbReference type="ARBA" id="ARBA00022695"/>
    </source>
</evidence>
<evidence type="ECO:0000259" key="9">
    <source>
        <dbReference type="Pfam" id="PF04998"/>
    </source>
</evidence>
<dbReference type="InterPro" id="IPR045867">
    <property type="entry name" value="DNA-dir_RpoC_beta_prime"/>
</dbReference>
<dbReference type="Pfam" id="PF04992">
    <property type="entry name" value="RNA_pol_Rpb1_6"/>
    <property type="match status" value="1"/>
</dbReference>
<dbReference type="Gene3D" id="6.20.50.80">
    <property type="match status" value="1"/>
</dbReference>
<evidence type="ECO:0000256" key="2">
    <source>
        <dbReference type="ARBA" id="ARBA00022478"/>
    </source>
</evidence>
<dbReference type="InterPro" id="IPR007081">
    <property type="entry name" value="RNA_pol_Rpb1_5"/>
</dbReference>
<reference evidence="11" key="1">
    <citation type="journal article" date="2020" name="Nature">
        <title>Giant virus diversity and host interactions through global metagenomics.</title>
        <authorList>
            <person name="Schulz F."/>
            <person name="Roux S."/>
            <person name="Paez-Espino D."/>
            <person name="Jungbluth S."/>
            <person name="Walsh D.A."/>
            <person name="Denef V.J."/>
            <person name="McMahon K.D."/>
            <person name="Konstantinidis K.T."/>
            <person name="Eloe-Fadrosh E.A."/>
            <person name="Kyrpides N.C."/>
            <person name="Woyke T."/>
        </authorList>
    </citation>
    <scope>NUCLEOTIDE SEQUENCE</scope>
    <source>
        <strain evidence="11">GVMAG-M-3300014204-73</strain>
    </source>
</reference>
<feature type="domain" description="RNA polymerase Rpb1" evidence="6">
    <location>
        <begin position="18"/>
        <end position="171"/>
    </location>
</feature>
<keyword evidence="3" id="KW-0808">Transferase</keyword>
<dbReference type="Gene3D" id="1.10.150.390">
    <property type="match status" value="1"/>
</dbReference>
<evidence type="ECO:0000313" key="11">
    <source>
        <dbReference type="EMBL" id="QHS92414.1"/>
    </source>
</evidence>
<keyword evidence="4" id="KW-0548">Nucleotidyltransferase</keyword>
<name>A0A6C0BL64_9ZZZZ</name>